<evidence type="ECO:0000313" key="3">
    <source>
        <dbReference type="Proteomes" id="UP001499852"/>
    </source>
</evidence>
<comment type="caution">
    <text evidence="2">The sequence shown here is derived from an EMBL/GenBank/DDBJ whole genome shotgun (WGS) entry which is preliminary data.</text>
</comment>
<protein>
    <submittedName>
        <fullName evidence="2">Uncharacterized protein</fullName>
    </submittedName>
</protein>
<dbReference type="EMBL" id="BAABIA010000007">
    <property type="protein sequence ID" value="GAA5144508.1"/>
    <property type="molecule type" value="Genomic_DNA"/>
</dbReference>
<accession>A0ABP9PCX1</accession>
<name>A0ABP9PCX1_9BACT</name>
<keyword evidence="3" id="KW-1185">Reference proteome</keyword>
<feature type="region of interest" description="Disordered" evidence="1">
    <location>
        <begin position="37"/>
        <end position="68"/>
    </location>
</feature>
<evidence type="ECO:0000256" key="1">
    <source>
        <dbReference type="SAM" id="MobiDB-lite"/>
    </source>
</evidence>
<sequence length="199" mass="22380">MLFSIIKNHLNQCGESLIFQRFKPIVRLVSIKKKGMSANNQNGANGGTISPRRGLSAMSPGQRPRGLSPRAYQARVDLCRLWDLMMQGSSAADIARTMGKDPAWVSRSIKRIKGDFSTVYERPAEKEMVNDHLARLETLYAKAMKAAEESEGMAKVAAIRTVNSILRDKAQFLQFVGLIYRNQEDHPVPFSMESFFKKN</sequence>
<gene>
    <name evidence="2" type="ORF">GCM10023213_34850</name>
</gene>
<evidence type="ECO:0000313" key="2">
    <source>
        <dbReference type="EMBL" id="GAA5144508.1"/>
    </source>
</evidence>
<dbReference type="Proteomes" id="UP001499852">
    <property type="component" value="Unassembled WGS sequence"/>
</dbReference>
<proteinExistence type="predicted"/>
<organism evidence="2 3">
    <name type="scientific">Prosthecobacter algae</name>
    <dbReference type="NCBI Taxonomy" id="1144682"/>
    <lineage>
        <taxon>Bacteria</taxon>
        <taxon>Pseudomonadati</taxon>
        <taxon>Verrucomicrobiota</taxon>
        <taxon>Verrucomicrobiia</taxon>
        <taxon>Verrucomicrobiales</taxon>
        <taxon>Verrucomicrobiaceae</taxon>
        <taxon>Prosthecobacter</taxon>
    </lineage>
</organism>
<reference evidence="3" key="1">
    <citation type="journal article" date="2019" name="Int. J. Syst. Evol. Microbiol.">
        <title>The Global Catalogue of Microorganisms (GCM) 10K type strain sequencing project: providing services to taxonomists for standard genome sequencing and annotation.</title>
        <authorList>
            <consortium name="The Broad Institute Genomics Platform"/>
            <consortium name="The Broad Institute Genome Sequencing Center for Infectious Disease"/>
            <person name="Wu L."/>
            <person name="Ma J."/>
        </authorList>
    </citation>
    <scope>NUCLEOTIDE SEQUENCE [LARGE SCALE GENOMIC DNA]</scope>
    <source>
        <strain evidence="3">JCM 18053</strain>
    </source>
</reference>